<reference evidence="1" key="1">
    <citation type="journal article" date="2020" name="Stud. Mycol.">
        <title>101 Dothideomycetes genomes: a test case for predicting lifestyles and emergence of pathogens.</title>
        <authorList>
            <person name="Haridas S."/>
            <person name="Albert R."/>
            <person name="Binder M."/>
            <person name="Bloem J."/>
            <person name="Labutti K."/>
            <person name="Salamov A."/>
            <person name="Andreopoulos B."/>
            <person name="Baker S."/>
            <person name="Barry K."/>
            <person name="Bills G."/>
            <person name="Bluhm B."/>
            <person name="Cannon C."/>
            <person name="Castanera R."/>
            <person name="Culley D."/>
            <person name="Daum C."/>
            <person name="Ezra D."/>
            <person name="Gonzalez J."/>
            <person name="Henrissat B."/>
            <person name="Kuo A."/>
            <person name="Liang C."/>
            <person name="Lipzen A."/>
            <person name="Lutzoni F."/>
            <person name="Magnuson J."/>
            <person name="Mondo S."/>
            <person name="Nolan M."/>
            <person name="Ohm R."/>
            <person name="Pangilinan J."/>
            <person name="Park H.-J."/>
            <person name="Ramirez L."/>
            <person name="Alfaro M."/>
            <person name="Sun H."/>
            <person name="Tritt A."/>
            <person name="Yoshinaga Y."/>
            <person name="Zwiers L.-H."/>
            <person name="Turgeon B."/>
            <person name="Goodwin S."/>
            <person name="Spatafora J."/>
            <person name="Crous P."/>
            <person name="Grigoriev I."/>
        </authorList>
    </citation>
    <scope>NUCLEOTIDE SEQUENCE</scope>
    <source>
        <strain evidence="1">CBS 260.36</strain>
    </source>
</reference>
<organism evidence="1 2">
    <name type="scientific">Myriangium duriaei CBS 260.36</name>
    <dbReference type="NCBI Taxonomy" id="1168546"/>
    <lineage>
        <taxon>Eukaryota</taxon>
        <taxon>Fungi</taxon>
        <taxon>Dikarya</taxon>
        <taxon>Ascomycota</taxon>
        <taxon>Pezizomycotina</taxon>
        <taxon>Dothideomycetes</taxon>
        <taxon>Dothideomycetidae</taxon>
        <taxon>Myriangiales</taxon>
        <taxon>Myriangiaceae</taxon>
        <taxon>Myriangium</taxon>
    </lineage>
</organism>
<name>A0A9P4IX86_9PEZI</name>
<proteinExistence type="predicted"/>
<gene>
    <name evidence="1" type="ORF">K461DRAFT_65416</name>
</gene>
<evidence type="ECO:0000313" key="1">
    <source>
        <dbReference type="EMBL" id="KAF2148534.1"/>
    </source>
</evidence>
<sequence>MCRGVRPSGRHVSLHRRPWRLHRRWQPLKNGRITAMLVVLVVPRRSQLLLSREVGGSVPSSPSIRWGKKGCRVWGSTWPTSYLPPECSHHESLALGRTDSYSYAHDRPRQHLGLSV</sequence>
<dbReference type="Proteomes" id="UP000799439">
    <property type="component" value="Unassembled WGS sequence"/>
</dbReference>
<protein>
    <submittedName>
        <fullName evidence="1">Uncharacterized protein</fullName>
    </submittedName>
</protein>
<keyword evidence="2" id="KW-1185">Reference proteome</keyword>
<comment type="caution">
    <text evidence="1">The sequence shown here is derived from an EMBL/GenBank/DDBJ whole genome shotgun (WGS) entry which is preliminary data.</text>
</comment>
<evidence type="ECO:0000313" key="2">
    <source>
        <dbReference type="Proteomes" id="UP000799439"/>
    </source>
</evidence>
<accession>A0A9P4IX86</accession>
<dbReference type="AlphaFoldDB" id="A0A9P4IX86"/>
<dbReference type="EMBL" id="ML996093">
    <property type="protein sequence ID" value="KAF2148534.1"/>
    <property type="molecule type" value="Genomic_DNA"/>
</dbReference>